<dbReference type="GO" id="GO:0006508">
    <property type="term" value="P:proteolysis"/>
    <property type="evidence" value="ECO:0007669"/>
    <property type="project" value="UniProtKB-KW"/>
</dbReference>
<dbReference type="InterPro" id="IPR000064">
    <property type="entry name" value="NLP_P60_dom"/>
</dbReference>
<dbReference type="PANTHER" id="PTHR47053">
    <property type="entry name" value="MUREIN DD-ENDOPEPTIDASE MEPH-RELATED"/>
    <property type="match status" value="1"/>
</dbReference>
<dbReference type="PROSITE" id="PS51257">
    <property type="entry name" value="PROKAR_LIPOPROTEIN"/>
    <property type="match status" value="1"/>
</dbReference>
<dbReference type="Proteomes" id="UP000678679">
    <property type="component" value="Chromosome 1"/>
</dbReference>
<feature type="compositionally biased region" description="Polar residues" evidence="5">
    <location>
        <begin position="49"/>
        <end position="59"/>
    </location>
</feature>
<feature type="region of interest" description="Disordered" evidence="5">
    <location>
        <begin position="46"/>
        <end position="66"/>
    </location>
</feature>
<dbReference type="EMBL" id="CP076132">
    <property type="protein sequence ID" value="QWG02919.1"/>
    <property type="molecule type" value="Genomic_DNA"/>
</dbReference>
<dbReference type="PROSITE" id="PS51935">
    <property type="entry name" value="NLPC_P60"/>
    <property type="match status" value="1"/>
</dbReference>
<evidence type="ECO:0000256" key="4">
    <source>
        <dbReference type="ARBA" id="ARBA00022807"/>
    </source>
</evidence>
<evidence type="ECO:0000313" key="8">
    <source>
        <dbReference type="Proteomes" id="UP000678679"/>
    </source>
</evidence>
<evidence type="ECO:0000256" key="1">
    <source>
        <dbReference type="ARBA" id="ARBA00007074"/>
    </source>
</evidence>
<dbReference type="Gene3D" id="3.90.1720.10">
    <property type="entry name" value="endopeptidase domain like (from Nostoc punctiforme)"/>
    <property type="match status" value="1"/>
</dbReference>
<dbReference type="KEGG" id="fya:KMW28_04890"/>
<evidence type="ECO:0000313" key="7">
    <source>
        <dbReference type="EMBL" id="QWG02919.1"/>
    </source>
</evidence>
<protein>
    <submittedName>
        <fullName evidence="7">C40 family peptidase</fullName>
    </submittedName>
</protein>
<evidence type="ECO:0000256" key="3">
    <source>
        <dbReference type="ARBA" id="ARBA00022801"/>
    </source>
</evidence>
<gene>
    <name evidence="7" type="ORF">KMW28_04890</name>
</gene>
<dbReference type="Pfam" id="PF00877">
    <property type="entry name" value="NLPC_P60"/>
    <property type="match status" value="1"/>
</dbReference>
<sequence length="206" mass="23157">MSTKRLYYFFFFISLTTLTSCQWGKQYTYATRQDRLTEVEKREAAALGISSTTPSNQQESSDELPTMTTTEEGVKNISAAGKAKTALKTAWSYKGVKYKIGGTTKKGMDCSGLMLVSWQSANIQLPRTSQEQSKTGKYVAFASLKPGDLVFFTGPGSNYIKHVGMISKVENGRKYFIHASTSKGVREDEISDIYWKKYYKLGRRVH</sequence>
<dbReference type="InterPro" id="IPR038765">
    <property type="entry name" value="Papain-like_cys_pep_sf"/>
</dbReference>
<dbReference type="GO" id="GO:0008234">
    <property type="term" value="F:cysteine-type peptidase activity"/>
    <property type="evidence" value="ECO:0007669"/>
    <property type="project" value="UniProtKB-KW"/>
</dbReference>
<dbReference type="AlphaFoldDB" id="A0AAX1N5R9"/>
<dbReference type="SUPFAM" id="SSF54001">
    <property type="entry name" value="Cysteine proteinases"/>
    <property type="match status" value="1"/>
</dbReference>
<proteinExistence type="inferred from homology"/>
<evidence type="ECO:0000256" key="2">
    <source>
        <dbReference type="ARBA" id="ARBA00022670"/>
    </source>
</evidence>
<name>A0AAX1N5R9_9BACT</name>
<keyword evidence="8" id="KW-1185">Reference proteome</keyword>
<organism evidence="7 8">
    <name type="scientific">Flammeovirga yaeyamensis</name>
    <dbReference type="NCBI Taxonomy" id="367791"/>
    <lineage>
        <taxon>Bacteria</taxon>
        <taxon>Pseudomonadati</taxon>
        <taxon>Bacteroidota</taxon>
        <taxon>Cytophagia</taxon>
        <taxon>Cytophagales</taxon>
        <taxon>Flammeovirgaceae</taxon>
        <taxon>Flammeovirga</taxon>
    </lineage>
</organism>
<accession>A0AAX1N5R9</accession>
<dbReference type="RefSeq" id="WP_169664388.1">
    <property type="nucleotide sequence ID" value="NZ_CP076132.1"/>
</dbReference>
<evidence type="ECO:0000259" key="6">
    <source>
        <dbReference type="PROSITE" id="PS51935"/>
    </source>
</evidence>
<comment type="similarity">
    <text evidence="1">Belongs to the peptidase C40 family.</text>
</comment>
<dbReference type="InterPro" id="IPR051202">
    <property type="entry name" value="Peptidase_C40"/>
</dbReference>
<keyword evidence="3" id="KW-0378">Hydrolase</keyword>
<keyword evidence="2" id="KW-0645">Protease</keyword>
<reference evidence="7 8" key="1">
    <citation type="submission" date="2021-05" db="EMBL/GenBank/DDBJ databases">
        <title>Comparative genomic studies on the polysaccharide-degrading batcterial strains of the Flammeovirga genus.</title>
        <authorList>
            <person name="Zewei F."/>
            <person name="Zheng Z."/>
            <person name="Yu L."/>
            <person name="Ruyue G."/>
            <person name="Yanhong M."/>
            <person name="Yuanyuan C."/>
            <person name="Jingyan G."/>
            <person name="Wenjun H."/>
        </authorList>
    </citation>
    <scope>NUCLEOTIDE SEQUENCE [LARGE SCALE GENOMIC DNA]</scope>
    <source>
        <strain evidence="7 8">NBRC:100898</strain>
    </source>
</reference>
<evidence type="ECO:0000256" key="5">
    <source>
        <dbReference type="SAM" id="MobiDB-lite"/>
    </source>
</evidence>
<feature type="domain" description="NlpC/P60" evidence="6">
    <location>
        <begin position="80"/>
        <end position="206"/>
    </location>
</feature>
<keyword evidence="4" id="KW-0788">Thiol protease</keyword>
<dbReference type="PANTHER" id="PTHR47053:SF1">
    <property type="entry name" value="MUREIN DD-ENDOPEPTIDASE MEPH-RELATED"/>
    <property type="match status" value="1"/>
</dbReference>